<sequence length="261" mass="28812">MTARDLVSSAPVVKTRASVHITLLGGFDLLVNDVPVTSPVGSKRLLAFVALNCRTPLPRSLIAGNLWPKVPEHCAYTNLRSALSRLRAVGRRALEVHPTEIRLARNVTVDLYRARSLAQRLLTPRVPVEALHVTAATVDELSADLLPGWYDEWALLEAEVWRQLRLHALEALANAFIDTKEFAGAVSAAQAAVRVDPLRESSQASLIRAYLAEGNTSEAVHHFEWYAQHLGDELGLCPTKRLHRLVADVRRAHAVNGSLRR</sequence>
<dbReference type="SUPFAM" id="SSF48452">
    <property type="entry name" value="TPR-like"/>
    <property type="match status" value="1"/>
</dbReference>
<dbReference type="Pfam" id="PF03704">
    <property type="entry name" value="BTAD"/>
    <property type="match status" value="1"/>
</dbReference>
<dbReference type="InterPro" id="IPR036388">
    <property type="entry name" value="WH-like_DNA-bd_sf"/>
</dbReference>
<reference evidence="3 4" key="1">
    <citation type="submission" date="2017-09" db="EMBL/GenBank/DDBJ databases">
        <authorList>
            <person name="Lee N."/>
            <person name="Cho B.-K."/>
        </authorList>
    </citation>
    <scope>NUCLEOTIDE SEQUENCE [LARGE SCALE GENOMIC DNA]</scope>
    <source>
        <strain evidence="3 4">ATCC 13879</strain>
    </source>
</reference>
<evidence type="ECO:0000256" key="1">
    <source>
        <dbReference type="ARBA" id="ARBA00023012"/>
    </source>
</evidence>
<dbReference type="Gene3D" id="1.10.10.10">
    <property type="entry name" value="Winged helix-like DNA-binding domain superfamily/Winged helix DNA-binding domain"/>
    <property type="match status" value="1"/>
</dbReference>
<dbReference type="EMBL" id="CP023697">
    <property type="protein sequence ID" value="QEV04634.1"/>
    <property type="molecule type" value="Genomic_DNA"/>
</dbReference>
<proteinExistence type="predicted"/>
<evidence type="ECO:0000259" key="2">
    <source>
        <dbReference type="SMART" id="SM01043"/>
    </source>
</evidence>
<gene>
    <name evidence="3" type="ORF">CP972_01900</name>
</gene>
<name>A0ABX6AQ28_9ACTN</name>
<dbReference type="GeneID" id="95533339"/>
<accession>A0ABX6AQ28</accession>
<dbReference type="PANTHER" id="PTHR35807">
    <property type="entry name" value="TRANSCRIPTIONAL REGULATOR REDD-RELATED"/>
    <property type="match status" value="1"/>
</dbReference>
<dbReference type="InterPro" id="IPR011990">
    <property type="entry name" value="TPR-like_helical_dom_sf"/>
</dbReference>
<dbReference type="Gene3D" id="1.25.40.10">
    <property type="entry name" value="Tetratricopeptide repeat domain"/>
    <property type="match status" value="1"/>
</dbReference>
<dbReference type="SMART" id="SM01043">
    <property type="entry name" value="BTAD"/>
    <property type="match status" value="1"/>
</dbReference>
<feature type="domain" description="Bacterial transcriptional activator" evidence="2">
    <location>
        <begin position="109"/>
        <end position="250"/>
    </location>
</feature>
<evidence type="ECO:0000313" key="3">
    <source>
        <dbReference type="EMBL" id="QEV04634.1"/>
    </source>
</evidence>
<evidence type="ECO:0000313" key="4">
    <source>
        <dbReference type="Proteomes" id="UP000326041"/>
    </source>
</evidence>
<dbReference type="InterPro" id="IPR051677">
    <property type="entry name" value="AfsR-DnrI-RedD_regulator"/>
</dbReference>
<keyword evidence="1" id="KW-0902">Two-component regulatory system</keyword>
<dbReference type="Proteomes" id="UP000326041">
    <property type="component" value="Chromosome"/>
</dbReference>
<dbReference type="RefSeq" id="WP_055604644.1">
    <property type="nucleotide sequence ID" value="NZ_CP023697.1"/>
</dbReference>
<protein>
    <submittedName>
        <fullName evidence="3">SARP family transcriptional regulator</fullName>
    </submittedName>
</protein>
<dbReference type="InterPro" id="IPR005158">
    <property type="entry name" value="BTAD"/>
</dbReference>
<organism evidence="3 4">
    <name type="scientific">Streptomyces prasinus</name>
    <dbReference type="NCBI Taxonomy" id="67345"/>
    <lineage>
        <taxon>Bacteria</taxon>
        <taxon>Bacillati</taxon>
        <taxon>Actinomycetota</taxon>
        <taxon>Actinomycetes</taxon>
        <taxon>Kitasatosporales</taxon>
        <taxon>Streptomycetaceae</taxon>
        <taxon>Streptomyces</taxon>
    </lineage>
</organism>
<keyword evidence="4" id="KW-1185">Reference proteome</keyword>